<protein>
    <recommendedName>
        <fullName evidence="2">Myb/SANT-like domain-containing protein</fullName>
    </recommendedName>
</protein>
<gene>
    <name evidence="3" type="ORF">U9M48_011471</name>
</gene>
<dbReference type="PANTHER" id="PTHR47069:SF11">
    <property type="entry name" value="OS04G0275550 PROTEIN"/>
    <property type="match status" value="1"/>
</dbReference>
<dbReference type="Pfam" id="PF12776">
    <property type="entry name" value="Myb_DNA-bind_3"/>
    <property type="match status" value="1"/>
</dbReference>
<feature type="non-terminal residue" evidence="3">
    <location>
        <position position="256"/>
    </location>
</feature>
<name>A0AAQ3SVG8_PASNO</name>
<feature type="region of interest" description="Disordered" evidence="1">
    <location>
        <begin position="138"/>
        <end position="207"/>
    </location>
</feature>
<sequence length="256" mass="29113">QKKIAKKIDKANWSIKNNTLLLQLLSEQIDLDNYNKGIMSREGYRQLCTKYYCATGLRHDSKQLGGRIRTLKQMYGFIKDMHTDSGLGRDDQGWPTASIEWWDTKTKGCLELNKLKWGPPEYFDLLEHCFHDVAVDGSKDEEELNEDEEQKNEVEELRETENSPMSSSGQKRGSSTSTRSTADSPVKKSKSPMLKKLGSKQEVAEAKLEDSIKQAQQLAKQAGLDESSSEFYAVSHICKDEALLKFFINMETSEGR</sequence>
<feature type="domain" description="Myb/SANT-like" evidence="2">
    <location>
        <begin position="12"/>
        <end position="103"/>
    </location>
</feature>
<evidence type="ECO:0000313" key="4">
    <source>
        <dbReference type="Proteomes" id="UP001341281"/>
    </source>
</evidence>
<organism evidence="3 4">
    <name type="scientific">Paspalum notatum var. saurae</name>
    <dbReference type="NCBI Taxonomy" id="547442"/>
    <lineage>
        <taxon>Eukaryota</taxon>
        <taxon>Viridiplantae</taxon>
        <taxon>Streptophyta</taxon>
        <taxon>Embryophyta</taxon>
        <taxon>Tracheophyta</taxon>
        <taxon>Spermatophyta</taxon>
        <taxon>Magnoliopsida</taxon>
        <taxon>Liliopsida</taxon>
        <taxon>Poales</taxon>
        <taxon>Poaceae</taxon>
        <taxon>PACMAD clade</taxon>
        <taxon>Panicoideae</taxon>
        <taxon>Andropogonodae</taxon>
        <taxon>Paspaleae</taxon>
        <taxon>Paspalinae</taxon>
        <taxon>Paspalum</taxon>
    </lineage>
</organism>
<evidence type="ECO:0000256" key="1">
    <source>
        <dbReference type="SAM" id="MobiDB-lite"/>
    </source>
</evidence>
<dbReference type="AlphaFoldDB" id="A0AAQ3SVG8"/>
<reference evidence="3 4" key="1">
    <citation type="submission" date="2024-02" db="EMBL/GenBank/DDBJ databases">
        <title>High-quality chromosome-scale genome assembly of Pensacola bahiagrass (Paspalum notatum Flugge var. saurae).</title>
        <authorList>
            <person name="Vega J.M."/>
            <person name="Podio M."/>
            <person name="Orjuela J."/>
            <person name="Siena L.A."/>
            <person name="Pessino S.C."/>
            <person name="Combes M.C."/>
            <person name="Mariac C."/>
            <person name="Albertini E."/>
            <person name="Pupilli F."/>
            <person name="Ortiz J.P.A."/>
            <person name="Leblanc O."/>
        </authorList>
    </citation>
    <scope>NUCLEOTIDE SEQUENCE [LARGE SCALE GENOMIC DNA]</scope>
    <source>
        <strain evidence="3">R1</strain>
        <tissue evidence="3">Leaf</tissue>
    </source>
</reference>
<dbReference type="Proteomes" id="UP001341281">
    <property type="component" value="Chromosome 03"/>
</dbReference>
<feature type="non-terminal residue" evidence="3">
    <location>
        <position position="1"/>
    </location>
</feature>
<feature type="compositionally biased region" description="Low complexity" evidence="1">
    <location>
        <begin position="163"/>
        <end position="184"/>
    </location>
</feature>
<evidence type="ECO:0000313" key="3">
    <source>
        <dbReference type="EMBL" id="WVZ61623.1"/>
    </source>
</evidence>
<feature type="compositionally biased region" description="Basic and acidic residues" evidence="1">
    <location>
        <begin position="151"/>
        <end position="161"/>
    </location>
</feature>
<dbReference type="InterPro" id="IPR024752">
    <property type="entry name" value="Myb/SANT-like_dom"/>
</dbReference>
<feature type="compositionally biased region" description="Acidic residues" evidence="1">
    <location>
        <begin position="139"/>
        <end position="150"/>
    </location>
</feature>
<proteinExistence type="predicted"/>
<dbReference type="EMBL" id="CP144747">
    <property type="protein sequence ID" value="WVZ61623.1"/>
    <property type="molecule type" value="Genomic_DNA"/>
</dbReference>
<accession>A0AAQ3SVG8</accession>
<keyword evidence="4" id="KW-1185">Reference proteome</keyword>
<dbReference type="PANTHER" id="PTHR47069">
    <property type="match status" value="1"/>
</dbReference>
<evidence type="ECO:0000259" key="2">
    <source>
        <dbReference type="Pfam" id="PF12776"/>
    </source>
</evidence>